<name>A0A836KZG6_LEIEN</name>
<keyword evidence="3" id="KW-1185">Reference proteome</keyword>
<gene>
    <name evidence="2" type="ORF">CUR178_08244</name>
</gene>
<feature type="compositionally biased region" description="Polar residues" evidence="1">
    <location>
        <begin position="238"/>
        <end position="251"/>
    </location>
</feature>
<evidence type="ECO:0000313" key="2">
    <source>
        <dbReference type="EMBL" id="KAG5483578.1"/>
    </source>
</evidence>
<comment type="caution">
    <text evidence="2">The sequence shown here is derived from an EMBL/GenBank/DDBJ whole genome shotgun (WGS) entry which is preliminary data.</text>
</comment>
<dbReference type="OrthoDB" id="260710at2759"/>
<evidence type="ECO:0000256" key="1">
    <source>
        <dbReference type="SAM" id="MobiDB-lite"/>
    </source>
</evidence>
<dbReference type="KEGG" id="lenr:94175384"/>
<dbReference type="RefSeq" id="XP_067694795.1">
    <property type="nucleotide sequence ID" value="XM_067839874.1"/>
</dbReference>
<dbReference type="AlphaFoldDB" id="A0A836KZG6"/>
<organism evidence="2 3">
    <name type="scientific">Leishmania enriettii</name>
    <dbReference type="NCBI Taxonomy" id="5663"/>
    <lineage>
        <taxon>Eukaryota</taxon>
        <taxon>Discoba</taxon>
        <taxon>Euglenozoa</taxon>
        <taxon>Kinetoplastea</taxon>
        <taxon>Metakinetoplastina</taxon>
        <taxon>Trypanosomatida</taxon>
        <taxon>Trypanosomatidae</taxon>
        <taxon>Leishmaniinae</taxon>
        <taxon>Leishmania</taxon>
    </lineage>
</organism>
<accession>A0A836KZG6</accession>
<evidence type="ECO:0000313" key="3">
    <source>
        <dbReference type="Proteomes" id="UP000674179"/>
    </source>
</evidence>
<dbReference type="EMBL" id="JAFHKP010000012">
    <property type="protein sequence ID" value="KAG5483578.1"/>
    <property type="molecule type" value="Genomic_DNA"/>
</dbReference>
<dbReference type="GeneID" id="94175384"/>
<reference evidence="2 3" key="1">
    <citation type="submission" date="2021-02" db="EMBL/GenBank/DDBJ databases">
        <title>Leishmania (Mundinia) enrietti genome sequencing and assembly.</title>
        <authorList>
            <person name="Almutairi H."/>
            <person name="Gatherer D."/>
        </authorList>
    </citation>
    <scope>NUCLEOTIDE SEQUENCE [LARGE SCALE GENOMIC DNA]</scope>
    <source>
        <strain evidence="2">CUR178</strain>
    </source>
</reference>
<feature type="compositionally biased region" description="Basic and acidic residues" evidence="1">
    <location>
        <begin position="462"/>
        <end position="472"/>
    </location>
</feature>
<dbReference type="Proteomes" id="UP000674179">
    <property type="component" value="Chromosome 12"/>
</dbReference>
<sequence length="472" mass="50964">MQASSHTFAPSAFDEPGGSRGSAFALSRVAAARIIQAWVRRRREQQYAHRLLLCLHVAKAARAPADLCGVHSVSPPDSPEVREATSSSSCPIECGVADDECFFTWLYETVVAYESALRLENYTRRLLVDEFFATNDVARGASQTTRHALRQRHPALRSLPLNLEAMQPAVADRVSVHQLPLDSTITAAERLQTYLSPELFAWWRMSQESFKASARVATAAPTRTNAAEGDVGSRTPMPLQSNQSDAQTDADVQSDESETMYAEADGQEEEGNSNEATLNAAYSRKRESADRVAFLRAQQATMAGWPPDFATRDGGQLADVSLANGSSTSLPEKDDVSLVLQPVLCGVARRRCRGTHEPLEAGPSRKISSATVEESLPLGEEAKTHMCAVCELGGVVARPPSGGNRAVEWREEDELHACAACHILVHSYCAFPGDTTDTYYCCSHCPSSAGRTGAGDAGQAADVKKCGGREDT</sequence>
<feature type="region of interest" description="Disordered" evidence="1">
    <location>
        <begin position="216"/>
        <end position="274"/>
    </location>
</feature>
<feature type="region of interest" description="Disordered" evidence="1">
    <location>
        <begin position="449"/>
        <end position="472"/>
    </location>
</feature>
<proteinExistence type="predicted"/>
<protein>
    <submittedName>
        <fullName evidence="2">Uncharacterized protein</fullName>
    </submittedName>
</protein>